<dbReference type="Gene3D" id="3.40.50.300">
    <property type="entry name" value="P-loop containing nucleotide triphosphate hydrolases"/>
    <property type="match status" value="1"/>
</dbReference>
<protein>
    <recommendedName>
        <fullName evidence="2">Terminase large subunit gp17-like C-terminal domain-containing protein</fullName>
    </recommendedName>
</protein>
<dbReference type="Gene3D" id="3.30.420.240">
    <property type="match status" value="1"/>
</dbReference>
<sequence>MLLPYQKRWVQDKSRFKIWLAARQIGKSFASTLETVDDSLERKTLWIHLSSGQRQSLELAEKVKLHLDAYRIAAEALEDYFFEGEEKYTQLEYRLPNGSRHLFLPANPATARGYSGNLNLDEFAFHRDSKAIWTAVFPIITRNPEFKVRITSTPNGKANQFFELWERGEGWSRHRTTIYDAVREGLQIDPEELERAIADPIAWQQEYLLEFVDEGSAFIPYDLILAAEADTLSDEWDPDQAYLGMDIARRRDLTVIWVDEVVGDVAWARKVIELHNTPFHAQLEALSALLPRVRRACIDATGMGEMLAEEARRKFGWKVEPVHFNLETKADLAQGLRLGFEDRKERIPAGNQRIRQSLHSVKRIVTSAGNVRYDAERNEGDHADHFWAKALARHARESRRGPIEYRTVEAGRFAGGRGTL</sequence>
<organism evidence="3 4">
    <name type="scientific">Meiothermus hypogaeus NBRC 106114</name>
    <dbReference type="NCBI Taxonomy" id="1227553"/>
    <lineage>
        <taxon>Bacteria</taxon>
        <taxon>Thermotogati</taxon>
        <taxon>Deinococcota</taxon>
        <taxon>Deinococci</taxon>
        <taxon>Thermales</taxon>
        <taxon>Thermaceae</taxon>
        <taxon>Meiothermus</taxon>
    </lineage>
</organism>
<accession>A0A511QWZ0</accession>
<dbReference type="Proteomes" id="UP000321197">
    <property type="component" value="Unassembled WGS sequence"/>
</dbReference>
<feature type="domain" description="Terminase large subunit gp17-like C-terminal" evidence="2">
    <location>
        <begin position="244"/>
        <end position="392"/>
    </location>
</feature>
<dbReference type="Pfam" id="PF17289">
    <property type="entry name" value="Terminase_6C"/>
    <property type="match status" value="1"/>
</dbReference>
<dbReference type="RefSeq" id="WP_027877625.1">
    <property type="nucleotide sequence ID" value="NZ_BJXL01000001.1"/>
</dbReference>
<evidence type="ECO:0000313" key="3">
    <source>
        <dbReference type="EMBL" id="GEM81898.1"/>
    </source>
</evidence>
<proteinExistence type="predicted"/>
<evidence type="ECO:0000259" key="2">
    <source>
        <dbReference type="Pfam" id="PF17289"/>
    </source>
</evidence>
<evidence type="ECO:0000313" key="4">
    <source>
        <dbReference type="Proteomes" id="UP000321197"/>
    </source>
</evidence>
<keyword evidence="1" id="KW-1188">Viral release from host cell</keyword>
<dbReference type="Pfam" id="PF03237">
    <property type="entry name" value="Terminase_6N"/>
    <property type="match status" value="1"/>
</dbReference>
<reference evidence="3 4" key="1">
    <citation type="submission" date="2019-07" db="EMBL/GenBank/DDBJ databases">
        <title>Whole genome shotgun sequence of Meiothermus hypogaeus NBRC 106114.</title>
        <authorList>
            <person name="Hosoyama A."/>
            <person name="Uohara A."/>
            <person name="Ohji S."/>
            <person name="Ichikawa N."/>
        </authorList>
    </citation>
    <scope>NUCLEOTIDE SEQUENCE [LARGE SCALE GENOMIC DNA]</scope>
    <source>
        <strain evidence="3 4">NBRC 106114</strain>
    </source>
</reference>
<dbReference type="InterPro" id="IPR027417">
    <property type="entry name" value="P-loop_NTPase"/>
</dbReference>
<dbReference type="InterPro" id="IPR035421">
    <property type="entry name" value="Terminase_6C"/>
</dbReference>
<comment type="caution">
    <text evidence="3">The sequence shown here is derived from an EMBL/GenBank/DDBJ whole genome shotgun (WGS) entry which is preliminary data.</text>
</comment>
<dbReference type="EMBL" id="BJXL01000001">
    <property type="protein sequence ID" value="GEM81898.1"/>
    <property type="molecule type" value="Genomic_DNA"/>
</dbReference>
<evidence type="ECO:0000256" key="1">
    <source>
        <dbReference type="ARBA" id="ARBA00022612"/>
    </source>
</evidence>
<name>A0A511QWZ0_9DEIN</name>
<gene>
    <name evidence="3" type="ORF">MHY01S_00640</name>
</gene>
<dbReference type="AlphaFoldDB" id="A0A511QWZ0"/>
<dbReference type="OrthoDB" id="5827905at2"/>